<dbReference type="InterPro" id="IPR012767">
    <property type="entry name" value="Trehalose_TreY"/>
</dbReference>
<comment type="caution">
    <text evidence="3">The sequence shown here is derived from an EMBL/GenBank/DDBJ whole genome shotgun (WGS) entry which is preliminary data.</text>
</comment>
<evidence type="ECO:0000313" key="4">
    <source>
        <dbReference type="Proteomes" id="UP000291078"/>
    </source>
</evidence>
<dbReference type="GO" id="GO:0030980">
    <property type="term" value="P:alpha-glucan catabolic process"/>
    <property type="evidence" value="ECO:0007669"/>
    <property type="project" value="TreeGrafter"/>
</dbReference>
<dbReference type="Gene3D" id="1.10.10.470">
    <property type="entry name" value="Maltooligosyl trehalose synthase, domain 4"/>
    <property type="match status" value="1"/>
</dbReference>
<feature type="domain" description="Glycosyl hydrolase family 13 catalytic" evidence="2">
    <location>
        <begin position="42"/>
        <end position="462"/>
    </location>
</feature>
<accession>A0A4Q7S0F6</accession>
<dbReference type="AlphaFoldDB" id="A0A4Q7S0F6"/>
<dbReference type="PANTHER" id="PTHR10357">
    <property type="entry name" value="ALPHA-AMYLASE FAMILY MEMBER"/>
    <property type="match status" value="1"/>
</dbReference>
<dbReference type="Gene3D" id="3.30.750.90">
    <property type="match status" value="1"/>
</dbReference>
<evidence type="ECO:0000256" key="1">
    <source>
        <dbReference type="SAM" id="MobiDB-lite"/>
    </source>
</evidence>
<feature type="region of interest" description="Disordered" evidence="1">
    <location>
        <begin position="1"/>
        <end position="20"/>
    </location>
</feature>
<protein>
    <submittedName>
        <fullName evidence="3">Maltooligosyl trehalose synthase</fullName>
    </submittedName>
</protein>
<name>A0A4Q7S0F6_9BURK</name>
<dbReference type="InterPro" id="IPR013797">
    <property type="entry name" value="Maltooligo_trehalose_synth_4"/>
</dbReference>
<dbReference type="InterPro" id="IPR006047">
    <property type="entry name" value="GH13_cat_dom"/>
</dbReference>
<dbReference type="GO" id="GO:0047470">
    <property type="term" value="F:(1,4)-alpha-D-glucan 1-alpha-D-glucosylmutase activity"/>
    <property type="evidence" value="ECO:0007669"/>
    <property type="project" value="TreeGrafter"/>
</dbReference>
<dbReference type="Gene3D" id="3.20.20.80">
    <property type="entry name" value="Glycosidases"/>
    <property type="match status" value="2"/>
</dbReference>
<dbReference type="Gene3D" id="3.30.1590.10">
    <property type="entry name" value="Maltooligosyl trehalose synthase, domain 2"/>
    <property type="match status" value="1"/>
</dbReference>
<evidence type="ECO:0000259" key="2">
    <source>
        <dbReference type="SMART" id="SM00642"/>
    </source>
</evidence>
<dbReference type="Proteomes" id="UP000291078">
    <property type="component" value="Unassembled WGS sequence"/>
</dbReference>
<dbReference type="Pfam" id="PF00128">
    <property type="entry name" value="Alpha-amylase"/>
    <property type="match status" value="1"/>
</dbReference>
<proteinExistence type="predicted"/>
<gene>
    <name evidence="3" type="ORF">EV147_2780</name>
</gene>
<dbReference type="NCBIfam" id="TIGR02401">
    <property type="entry name" value="trehalose_TreY"/>
    <property type="match status" value="1"/>
</dbReference>
<dbReference type="InterPro" id="IPR017853">
    <property type="entry name" value="GH"/>
</dbReference>
<sequence>MTDAARPAVPANPAAPTPLADLEHAGVPRATARLQMHAGFTFADAEALVPYYADLGISHLYLSPITTARPGSTHGYDVTDFTRINPELGGEAGFVALARRAREAGLGIVIDIVPNHMAADATHNSWWRDVLAHGPQSDFAHYFDIDWQAPDPDLRGKVLLPILGDPYQHTLDAGSLTAARNDAGEPVLRYGDLDLPLSLPPGVDALPEDSAALHRLLERQHYRLAWWRTGAAALNWRRFFEITELAGVREEADDVFEAVHALVFRLYREGWIDGLRIDHVDGLADPAGYCRRVRERLDLLRPGRPAGLARLHPWLVIEKILGENEALPRGWQVDGTTGYDFMDEVSAVLHDVHGAGPLNMLWMQISGDDRAFPAYVLAGRHRVLARHLVAEFDGVVHRLHALARAGAATRDLTPHALRHALTAFLCQIPVYRSYYAAVPAGQASRDCAADDAMVQGAAGAARAQLAPDESAALDFILTFLHDELPAADDDGEDRAGKLRARLQQLMPALAAKSTEDTAFYRYGRLLSRNEVGSDPGTVGMAPERFHDRMRARSAHWPHAMLAVATHDHKRGEDARMRLAVLSELADEWAEAVAGWESRLAPLLAASPHGPDGVDRLMLYQTLVGAWPADGDALNDEGAQRALIDRIQAWQQKAIREAKRHGSWTHPDTAYEAACEAFLPALAMGDAGSVLEDIGRFAARIGPAAALNSLSQTLLHLTAPGVPDRYQGNETWDFSLVDPDNRRAPDYAQLRARLGCRAGWAQWLEHWRDGRIKQQLIRSVLAARRAQPELFALGSYEPLAASGELAASVLAFCRRHGSAQAVVAVSRLAARHVEPALPRIPPHCWRDTGLHLGDGGADGTWTDVLTGHTVSAHAGWFRARDLFAVLPVALLVRQ</sequence>
<dbReference type="OrthoDB" id="9761577at2"/>
<reference evidence="3 4" key="1">
    <citation type="journal article" date="2015" name="Stand. Genomic Sci.">
        <title>Genomic Encyclopedia of Bacterial and Archaeal Type Strains, Phase III: the genomes of soil and plant-associated and newly described type strains.</title>
        <authorList>
            <person name="Whitman W.B."/>
            <person name="Woyke T."/>
            <person name="Klenk H.P."/>
            <person name="Zhou Y."/>
            <person name="Lilburn T.G."/>
            <person name="Beck B.J."/>
            <person name="De Vos P."/>
            <person name="Vandamme P."/>
            <person name="Eisen J.A."/>
            <person name="Garrity G."/>
            <person name="Hugenholtz P."/>
            <person name="Kyrpides N.C."/>
        </authorList>
    </citation>
    <scope>NUCLEOTIDE SEQUENCE [LARGE SCALE GENOMIC DNA]</scope>
    <source>
        <strain evidence="3 4">ASC-9842</strain>
    </source>
</reference>
<dbReference type="PANTHER" id="PTHR10357:SF216">
    <property type="entry name" value="MALTOOLIGOSYL TREHALOSE SYNTHASE-RELATED"/>
    <property type="match status" value="1"/>
</dbReference>
<dbReference type="GO" id="GO:0005992">
    <property type="term" value="P:trehalose biosynthetic process"/>
    <property type="evidence" value="ECO:0007669"/>
    <property type="project" value="TreeGrafter"/>
</dbReference>
<dbReference type="SMART" id="SM00642">
    <property type="entry name" value="Aamy"/>
    <property type="match status" value="1"/>
</dbReference>
<dbReference type="EMBL" id="SGXM01000002">
    <property type="protein sequence ID" value="RZT39585.1"/>
    <property type="molecule type" value="Genomic_DNA"/>
</dbReference>
<dbReference type="SUPFAM" id="SSF51445">
    <property type="entry name" value="(Trans)glycosidases"/>
    <property type="match status" value="1"/>
</dbReference>
<keyword evidence="4" id="KW-1185">Reference proteome</keyword>
<evidence type="ECO:0000313" key="3">
    <source>
        <dbReference type="EMBL" id="RZT39585.1"/>
    </source>
</evidence>
<dbReference type="RefSeq" id="WP_130391721.1">
    <property type="nucleotide sequence ID" value="NZ_SGXM01000002.1"/>
</dbReference>
<organism evidence="3 4">
    <name type="scientific">Cupriavidus agavae</name>
    <dbReference type="NCBI Taxonomy" id="1001822"/>
    <lineage>
        <taxon>Bacteria</taxon>
        <taxon>Pseudomonadati</taxon>
        <taxon>Pseudomonadota</taxon>
        <taxon>Betaproteobacteria</taxon>
        <taxon>Burkholderiales</taxon>
        <taxon>Burkholderiaceae</taxon>
        <taxon>Cupriavidus</taxon>
    </lineage>
</organism>
<dbReference type="CDD" id="cd11336">
    <property type="entry name" value="AmyAc_MTSase"/>
    <property type="match status" value="1"/>
</dbReference>